<dbReference type="PANTHER" id="PTHR38788">
    <property type="entry name" value="CLR5 DOMAIN-CONTAINING PROTEIN"/>
    <property type="match status" value="1"/>
</dbReference>
<keyword evidence="4" id="KW-1185">Reference proteome</keyword>
<dbReference type="EMBL" id="JABEYC010000411">
    <property type="protein sequence ID" value="KAF4977924.1"/>
    <property type="molecule type" value="Genomic_DNA"/>
</dbReference>
<dbReference type="InterPro" id="IPR025676">
    <property type="entry name" value="Clr5_dom"/>
</dbReference>
<proteinExistence type="predicted"/>
<name>A0A8H4UJE1_9HYPO</name>
<organism evidence="3 4">
    <name type="scientific">Fusarium zealandicum</name>
    <dbReference type="NCBI Taxonomy" id="1053134"/>
    <lineage>
        <taxon>Eukaryota</taxon>
        <taxon>Fungi</taxon>
        <taxon>Dikarya</taxon>
        <taxon>Ascomycota</taxon>
        <taxon>Pezizomycotina</taxon>
        <taxon>Sordariomycetes</taxon>
        <taxon>Hypocreomycetidae</taxon>
        <taxon>Hypocreales</taxon>
        <taxon>Nectriaceae</taxon>
        <taxon>Fusarium</taxon>
        <taxon>Fusarium staphyleae species complex</taxon>
    </lineage>
</organism>
<sequence>MASQLLAPLAPHLKARTVAPSKRKPGLPVHHSDKEWAAVYPHIERMYVRERRKLKYVMVMMEEEYSFKATLQMYKKRFTKWGFCKNKRRVNTASTTRADQAPGSIKTAVAIPTRPTHVTLSQSPGMSTSEAANLVFLKSIQTWSSSFYESGDHSLPSCHGSPIFSPIVTGAAKRYDPEQLSFAFRVVAELLRRGQGELAGRLARKSFLQIEAMLHVEGPLFIWNILEIMYSIASLGQVQLFQMLLLHLVQLGRNHFSATHPVAQMLHSLQRLVEGWRQDSVQLHVPLLGQAWALNANIVFSNFDSRLLLLYYRLIWDSGMVKVPQERLREADEWFAALDNKVPMNDSFVEDMVAGDFLNLDLPGPPRDFEILKHTSVAAIQHRSTLSFTDPNIRIRVMSGILKSRILQEGPSAPSAPSGIETDSDVPHNPNVSRLQQARVIAYLMKILVEVDQEMGFDAEIATDRMRSIIAMRVYGRSGIGPQIVHELWQLEELLLRQGHRKEASEVREETYKKLEQYLSDVPAHSVSA</sequence>
<dbReference type="PANTHER" id="PTHR38788:SF3">
    <property type="entry name" value="CLR5 DOMAIN-CONTAINING PROTEIN"/>
    <property type="match status" value="1"/>
</dbReference>
<feature type="domain" description="Clr5" evidence="2">
    <location>
        <begin position="32"/>
        <end position="85"/>
    </location>
</feature>
<protein>
    <recommendedName>
        <fullName evidence="2">Clr5 domain-containing protein</fullName>
    </recommendedName>
</protein>
<dbReference type="Proteomes" id="UP000635477">
    <property type="component" value="Unassembled WGS sequence"/>
</dbReference>
<reference evidence="3" key="1">
    <citation type="journal article" date="2020" name="BMC Genomics">
        <title>Correction to: Identification and distribution of gene clusters required for synthesis of sphingolipid metabolism inhibitors in diverse species of the filamentous fungus Fusarium.</title>
        <authorList>
            <person name="Kim H.S."/>
            <person name="Lohmar J.M."/>
            <person name="Busman M."/>
            <person name="Brown D.W."/>
            <person name="Naumann T.A."/>
            <person name="Divon H.H."/>
            <person name="Lysoe E."/>
            <person name="Uhlig S."/>
            <person name="Proctor R.H."/>
        </authorList>
    </citation>
    <scope>NUCLEOTIDE SEQUENCE</scope>
    <source>
        <strain evidence="3">NRRL 22465</strain>
    </source>
</reference>
<evidence type="ECO:0000313" key="4">
    <source>
        <dbReference type="Proteomes" id="UP000635477"/>
    </source>
</evidence>
<gene>
    <name evidence="3" type="ORF">FZEAL_5629</name>
</gene>
<dbReference type="AlphaFoldDB" id="A0A8H4UJE1"/>
<evidence type="ECO:0000259" key="2">
    <source>
        <dbReference type="Pfam" id="PF14420"/>
    </source>
</evidence>
<reference evidence="3" key="2">
    <citation type="submission" date="2020-05" db="EMBL/GenBank/DDBJ databases">
        <authorList>
            <person name="Kim H.-S."/>
            <person name="Proctor R.H."/>
            <person name="Brown D.W."/>
        </authorList>
    </citation>
    <scope>NUCLEOTIDE SEQUENCE</scope>
    <source>
        <strain evidence="3">NRRL 22465</strain>
    </source>
</reference>
<dbReference type="OrthoDB" id="194358at2759"/>
<evidence type="ECO:0000256" key="1">
    <source>
        <dbReference type="SAM" id="MobiDB-lite"/>
    </source>
</evidence>
<evidence type="ECO:0000313" key="3">
    <source>
        <dbReference type="EMBL" id="KAF4977924.1"/>
    </source>
</evidence>
<accession>A0A8H4UJE1</accession>
<comment type="caution">
    <text evidence="3">The sequence shown here is derived from an EMBL/GenBank/DDBJ whole genome shotgun (WGS) entry which is preliminary data.</text>
</comment>
<feature type="region of interest" description="Disordered" evidence="1">
    <location>
        <begin position="409"/>
        <end position="429"/>
    </location>
</feature>
<dbReference type="Pfam" id="PF14420">
    <property type="entry name" value="Clr5"/>
    <property type="match status" value="1"/>
</dbReference>